<keyword evidence="3" id="KW-1185">Reference proteome</keyword>
<evidence type="ECO:0000313" key="2">
    <source>
        <dbReference type="EMBL" id="GMR30634.1"/>
    </source>
</evidence>
<dbReference type="SUPFAM" id="SSF49599">
    <property type="entry name" value="TRAF domain-like"/>
    <property type="match status" value="1"/>
</dbReference>
<organism evidence="2 3">
    <name type="scientific">Pristionchus mayeri</name>
    <dbReference type="NCBI Taxonomy" id="1317129"/>
    <lineage>
        <taxon>Eukaryota</taxon>
        <taxon>Metazoa</taxon>
        <taxon>Ecdysozoa</taxon>
        <taxon>Nematoda</taxon>
        <taxon>Chromadorea</taxon>
        <taxon>Rhabditida</taxon>
        <taxon>Rhabditina</taxon>
        <taxon>Diplogasteromorpha</taxon>
        <taxon>Diplogasteroidea</taxon>
        <taxon>Neodiplogasteridae</taxon>
        <taxon>Pristionchus</taxon>
    </lineage>
</organism>
<proteinExistence type="predicted"/>
<comment type="caution">
    <text evidence="2">The sequence shown here is derived from an EMBL/GenBank/DDBJ whole genome shotgun (WGS) entry which is preliminary data.</text>
</comment>
<gene>
    <name evidence="2" type="ORF">PMAYCL1PPCAC_00829</name>
</gene>
<dbReference type="AlphaFoldDB" id="A0AAN5C6D9"/>
<dbReference type="CDD" id="cd00121">
    <property type="entry name" value="MATH"/>
    <property type="match status" value="1"/>
</dbReference>
<reference evidence="3" key="1">
    <citation type="submission" date="2022-10" db="EMBL/GenBank/DDBJ databases">
        <title>Genome assembly of Pristionchus species.</title>
        <authorList>
            <person name="Yoshida K."/>
            <person name="Sommer R.J."/>
        </authorList>
    </citation>
    <scope>NUCLEOTIDE SEQUENCE [LARGE SCALE GENOMIC DNA]</scope>
    <source>
        <strain evidence="3">RS5460</strain>
    </source>
</reference>
<dbReference type="InterPro" id="IPR008974">
    <property type="entry name" value="TRAF-like"/>
</dbReference>
<evidence type="ECO:0000313" key="3">
    <source>
        <dbReference type="Proteomes" id="UP001328107"/>
    </source>
</evidence>
<dbReference type="Proteomes" id="UP001328107">
    <property type="component" value="Unassembled WGS sequence"/>
</dbReference>
<name>A0AAN5C6D9_9BILA</name>
<sequence>MRSMLERILIGDSGVLCARFTQISKLSDAKVRSPPVTVAGKEWVISIFARSTPHINCTAKYLCVFLELMNAGNQRQKVSFTIKLIRENGRANIDERANAYFDASHTLWGDTYYMAFPVSFCHHSMVDFGTWVV</sequence>
<dbReference type="Gene3D" id="2.60.210.10">
    <property type="entry name" value="Apoptosis, Tumor Necrosis Factor Receptor Associated Protein 2, Chain A"/>
    <property type="match status" value="1"/>
</dbReference>
<dbReference type="InterPro" id="IPR002083">
    <property type="entry name" value="MATH/TRAF_dom"/>
</dbReference>
<protein>
    <recommendedName>
        <fullName evidence="1">MATH domain-containing protein</fullName>
    </recommendedName>
</protein>
<evidence type="ECO:0000259" key="1">
    <source>
        <dbReference type="PROSITE" id="PS50144"/>
    </source>
</evidence>
<feature type="domain" description="MATH" evidence="1">
    <location>
        <begin position="13"/>
        <end position="133"/>
    </location>
</feature>
<dbReference type="PROSITE" id="PS50144">
    <property type="entry name" value="MATH"/>
    <property type="match status" value="1"/>
</dbReference>
<accession>A0AAN5C6D9</accession>
<dbReference type="EMBL" id="BTRK01000001">
    <property type="protein sequence ID" value="GMR30634.1"/>
    <property type="molecule type" value="Genomic_DNA"/>
</dbReference>